<organism evidence="2 3">
    <name type="scientific">Zhongshania arctica</name>
    <dbReference type="NCBI Taxonomy" id="3238302"/>
    <lineage>
        <taxon>Bacteria</taxon>
        <taxon>Pseudomonadati</taxon>
        <taxon>Pseudomonadota</taxon>
        <taxon>Gammaproteobacteria</taxon>
        <taxon>Cellvibrionales</taxon>
        <taxon>Spongiibacteraceae</taxon>
        <taxon>Zhongshania</taxon>
    </lineage>
</organism>
<dbReference type="Gene3D" id="1.25.40.10">
    <property type="entry name" value="Tetratricopeptide repeat domain"/>
    <property type="match status" value="1"/>
</dbReference>
<evidence type="ECO:0000259" key="1">
    <source>
        <dbReference type="PROSITE" id="PS50937"/>
    </source>
</evidence>
<dbReference type="InterPro" id="IPR000551">
    <property type="entry name" value="MerR-type_HTH_dom"/>
</dbReference>
<accession>A0ABV3TYB3</accession>
<evidence type="ECO:0000313" key="3">
    <source>
        <dbReference type="Proteomes" id="UP001557484"/>
    </source>
</evidence>
<dbReference type="SUPFAM" id="SSF46955">
    <property type="entry name" value="Putative DNA-binding domain"/>
    <property type="match status" value="1"/>
</dbReference>
<dbReference type="EMBL" id="JBFRYB010000001">
    <property type="protein sequence ID" value="MEX1666621.1"/>
    <property type="molecule type" value="Genomic_DNA"/>
</dbReference>
<reference evidence="2 3" key="1">
    <citation type="journal article" date="2011" name="Int. J. Syst. Evol. Microbiol.">
        <title>Zhongshania antarctica gen. nov., sp. nov. and Zhongshania guokunii sp. nov., gammaproteobacteria respectively isolated from coastal attached (fast) ice and surface seawater of the Antarctic.</title>
        <authorList>
            <person name="Li H.J."/>
            <person name="Zhang X.Y."/>
            <person name="Chen C.X."/>
            <person name="Zhang Y.J."/>
            <person name="Gao Z.M."/>
            <person name="Yu Y."/>
            <person name="Chen X.L."/>
            <person name="Chen B."/>
            <person name="Zhang Y.Z."/>
        </authorList>
    </citation>
    <scope>NUCLEOTIDE SEQUENCE [LARGE SCALE GENOMIC DNA]</scope>
    <source>
        <strain evidence="2 3">R06B22</strain>
    </source>
</reference>
<sequence>MVKRAELSGASGHYRISELVEKSGATREMIKYYLRDNLLPPAIKPRPNLALYSDQHVQLIAVIQRFQKQTRLSLTQIAEIIAEQDYDPRRLEIQLLSGKFSRQHGGTINPLKIGQSPSQRGLKFSDQFIAELRQYGLLSDDEEMSADDENIVSLLWNAREMGLSLSLFSEAHKSLVALAELQINSLIKTLPVTGDFSKGIVNHEEADQLFNRWLITDKTQILRHKYQQILDDTERDMVHSVEAIYIPSAVFYKRFGVGSDIANWQRSIRESGAGSDRAQEYAAAAVMLADFEHAVQLCDASLAAGNDPQHFWAIKCVAFMMQKRMADAGECLKHLNSANENSIWFFTARLLYLLLQGAELGAISDASKTMGEALLLYQRAMSECSAGNAMEELDVKLLRGRACVMFSQWLPPDQQAVESLREIVGIVDSASAAELSLPSEAVRAMYQIYAHYYLAKLLDATGESPQARPHYEKVMLLDPASNFGEYAYLRLAK</sequence>
<protein>
    <submittedName>
        <fullName evidence="2">MerR family transcriptional regulator</fullName>
    </submittedName>
</protein>
<dbReference type="InterPro" id="IPR009061">
    <property type="entry name" value="DNA-bd_dom_put_sf"/>
</dbReference>
<dbReference type="Proteomes" id="UP001557484">
    <property type="component" value="Unassembled WGS sequence"/>
</dbReference>
<name>A0ABV3TYB3_9GAMM</name>
<dbReference type="Pfam" id="PF13411">
    <property type="entry name" value="MerR_1"/>
    <property type="match status" value="1"/>
</dbReference>
<dbReference type="RefSeq" id="WP_368376695.1">
    <property type="nucleotide sequence ID" value="NZ_JBFRYB010000001.1"/>
</dbReference>
<dbReference type="Gene3D" id="1.10.1660.10">
    <property type="match status" value="1"/>
</dbReference>
<proteinExistence type="predicted"/>
<evidence type="ECO:0000313" key="2">
    <source>
        <dbReference type="EMBL" id="MEX1666621.1"/>
    </source>
</evidence>
<feature type="domain" description="HTH merR-type" evidence="1">
    <location>
        <begin position="13"/>
        <end position="83"/>
    </location>
</feature>
<keyword evidence="3" id="KW-1185">Reference proteome</keyword>
<dbReference type="SUPFAM" id="SSF48452">
    <property type="entry name" value="TPR-like"/>
    <property type="match status" value="1"/>
</dbReference>
<comment type="caution">
    <text evidence="2">The sequence shown here is derived from an EMBL/GenBank/DDBJ whole genome shotgun (WGS) entry which is preliminary data.</text>
</comment>
<dbReference type="SMART" id="SM00422">
    <property type="entry name" value="HTH_MERR"/>
    <property type="match status" value="1"/>
</dbReference>
<dbReference type="InterPro" id="IPR011990">
    <property type="entry name" value="TPR-like_helical_dom_sf"/>
</dbReference>
<dbReference type="PROSITE" id="PS50937">
    <property type="entry name" value="HTH_MERR_2"/>
    <property type="match status" value="1"/>
</dbReference>
<gene>
    <name evidence="2" type="ORF">AB4875_14090</name>
</gene>